<name>A0ABQ0JY22_9BACT</name>
<comment type="caution">
    <text evidence="2">The sequence shown here is derived from an EMBL/GenBank/DDBJ whole genome shotgun (WGS) entry which is preliminary data.</text>
</comment>
<dbReference type="EMBL" id="BAFN01000001">
    <property type="protein sequence ID" value="GAN33553.1"/>
    <property type="molecule type" value="Genomic_DNA"/>
</dbReference>
<proteinExistence type="predicted"/>
<keyword evidence="1" id="KW-0472">Membrane</keyword>
<evidence type="ECO:0000313" key="2">
    <source>
        <dbReference type="EMBL" id="GAN33553.1"/>
    </source>
</evidence>
<sequence>MQSRQQKRKNAKKHILGVGSLELLFEILRTLYLFLEISMFLFVAFLDLVSANMLGTSSCEKPSERESLQREIT</sequence>
<dbReference type="Proteomes" id="UP000032309">
    <property type="component" value="Unassembled WGS sequence"/>
</dbReference>
<protein>
    <submittedName>
        <fullName evidence="2">Uncharacterized protein</fullName>
    </submittedName>
</protein>
<keyword evidence="1" id="KW-0812">Transmembrane</keyword>
<accession>A0ABQ0JY22</accession>
<organism evidence="2 3">
    <name type="scientific">Candidatus Brocadia sinica JPN1</name>
    <dbReference type="NCBI Taxonomy" id="1197129"/>
    <lineage>
        <taxon>Bacteria</taxon>
        <taxon>Pseudomonadati</taxon>
        <taxon>Planctomycetota</taxon>
        <taxon>Candidatus Brocadiia</taxon>
        <taxon>Candidatus Brocadiales</taxon>
        <taxon>Candidatus Brocadiaceae</taxon>
        <taxon>Candidatus Brocadia</taxon>
    </lineage>
</organism>
<gene>
    <name evidence="2" type="ORF">BROSI_A2078</name>
</gene>
<keyword evidence="1" id="KW-1133">Transmembrane helix</keyword>
<evidence type="ECO:0000256" key="1">
    <source>
        <dbReference type="SAM" id="Phobius"/>
    </source>
</evidence>
<evidence type="ECO:0000313" key="3">
    <source>
        <dbReference type="Proteomes" id="UP000032309"/>
    </source>
</evidence>
<feature type="transmembrane region" description="Helical" evidence="1">
    <location>
        <begin position="21"/>
        <end position="46"/>
    </location>
</feature>
<reference evidence="3" key="1">
    <citation type="journal article" date="2015" name="Genome Announc.">
        <title>Draft Genome Sequence of an Anaerobic Ammonium-Oxidizing Bacterium, "Candidatus Brocadia sinica".</title>
        <authorList>
            <person name="Oshiki M."/>
            <person name="Shinyako-Hata K."/>
            <person name="Satoh H."/>
            <person name="Okabe S."/>
        </authorList>
    </citation>
    <scope>NUCLEOTIDE SEQUENCE [LARGE SCALE GENOMIC DNA]</scope>
    <source>
        <strain evidence="3">JPN1</strain>
    </source>
</reference>
<keyword evidence="3" id="KW-1185">Reference proteome</keyword>